<protein>
    <submittedName>
        <fullName evidence="2">Uncharacterized protein</fullName>
    </submittedName>
</protein>
<accession>A0A978VGI2</accession>
<dbReference type="Proteomes" id="UP000813462">
    <property type="component" value="Unassembled WGS sequence"/>
</dbReference>
<proteinExistence type="predicted"/>
<evidence type="ECO:0000313" key="2">
    <source>
        <dbReference type="EMBL" id="KAH7529471.1"/>
    </source>
</evidence>
<feature type="compositionally biased region" description="Polar residues" evidence="1">
    <location>
        <begin position="779"/>
        <end position="788"/>
    </location>
</feature>
<evidence type="ECO:0000256" key="1">
    <source>
        <dbReference type="SAM" id="MobiDB-lite"/>
    </source>
</evidence>
<dbReference type="Pfam" id="PF05623">
    <property type="entry name" value="DUF789"/>
    <property type="match status" value="1"/>
</dbReference>
<dbReference type="PANTHER" id="PTHR32010">
    <property type="entry name" value="PHOTOSYSTEM II STABILITY/ASSEMBLY FACTOR HCF136, CHLOROPLASTIC"/>
    <property type="match status" value="1"/>
</dbReference>
<sequence>MMIVGPAGAGSVTYLSSIRGGMYATWRSWFVEAKAPGVRWGLQSRLTISLEFGPYQILSHCNVTSRALRFIQPMSIRFDSLLTFDIIVVSRINSIDFFQAQQKMHCALQTASSGTPEISDSGSSSLACIFQEQNNLSASLEDCDVSSLSWRNSEHRIYICSCMCINKHDTDIEDIYEKFKWKVAQLYQLLVDKENTRCSVITFLSVQPDGNWRVVALPFKHPDQSDHLRSGAQVNMETFQLVYPPPINSFKANRRKLTKGPVHGGNYCVSSFTNRRIPSSTVRHQPRNKASVNKTTKWNELPPKDCEKSLSCCESSCMIPNGSNTINSTEMFTNSPKVNNVVKKNSKKKARKKGKSGKKYSCDTVIEQEVSEEYVHGSSNNVDHGDGKLSSSTALEVESPKTSTCSSDEVDVPGVTVPYVIQKSTEKHPVSNLDSTISICGGVEDMYGKSYCNMHDSFLLETISIGSNGDNFTNFGLDSKQSEKESCRTDHSERECYDVSDTFDQTERAIPSRQGCSINDMQVVIPGKITKQNKIVPRISNVSKAVSVGNCHGRSGKENNHSVWQKVQRGDANGNTGELKKVPICSQSDITAKEAPELKRTCNTVEDKKQSKDKVSQKFKRKSGLASKQEYNCYSRKGAHANVANSDGVAKFNTPQNEIPDVSSQVNDENVMNTVPGSLSQTNFPRSGFQSGRVEDLTTESVPSIHVHPNEMDPLESACNSSTSSQKVERDSSSPAASDIFQQSDLVQAQTPVFLPHLFFNGSVRQGQREISPAECGKQSHSSGSTLQKWIPIGSKDTGLTSSDESSLLEHSGESVAESWSNKTSSETEVLCDSLDFAVDVSCMHPNVGHVTCSLHENECLLPKLDFQDPNVIKEQNSKQDTCHHLNIENKYLSQFESDSKRIAQAVNDTCRLELASETVQMANGGPIAEIERILHRTSPVICSPRRLISCHSCLEDHICGVSLCRHETPNISLREVWQWYEKLGNYGMEIKMEDHVNSKRFGASRSLYCSYFVPFLSAVQLFRNRKNHIVDTSNKVYPSEMLGEKSDKSPTAGCLPIFSLLLPQPCKVESTPPLIDEVCNSDLSSASTEFEPIGTTSIGDVELIFEYFESEQPQLRRPLFEKIKELVRGEGPSDSNVYGDPINLDYTKLNDLHPRSWYAVAWYPIYRIPEGNLRAAFLTYHSFGHLVRRTATDDAQSSQSVVAPVVGLQSYNTQGECWFQPRESAMNQTTEAPDLNPTEVLKERLQKLEETACLMARAVVKKGNAESPTRHSDFEFFLSRRR</sequence>
<dbReference type="InterPro" id="IPR008507">
    <property type="entry name" value="DUF789"/>
</dbReference>
<feature type="region of interest" description="Disordered" evidence="1">
    <location>
        <begin position="604"/>
        <end position="623"/>
    </location>
</feature>
<dbReference type="EMBL" id="JAEACU010000005">
    <property type="protein sequence ID" value="KAH7529471.1"/>
    <property type="molecule type" value="Genomic_DNA"/>
</dbReference>
<evidence type="ECO:0000313" key="3">
    <source>
        <dbReference type="Proteomes" id="UP000813462"/>
    </source>
</evidence>
<feature type="compositionally biased region" description="Basic and acidic residues" evidence="1">
    <location>
        <begin position="604"/>
        <end position="616"/>
    </location>
</feature>
<dbReference type="PANTHER" id="PTHR32010:SF18">
    <property type="entry name" value="DUF789 FAMILY PROTEIN"/>
    <property type="match status" value="1"/>
</dbReference>
<feature type="region of interest" description="Disordered" evidence="1">
    <location>
        <begin position="375"/>
        <end position="408"/>
    </location>
</feature>
<feature type="compositionally biased region" description="Polar residues" evidence="1">
    <location>
        <begin position="389"/>
        <end position="407"/>
    </location>
</feature>
<reference evidence="2" key="1">
    <citation type="journal article" date="2021" name="Front. Plant Sci.">
        <title>Chromosome-Scale Genome Assembly for Chinese Sour Jujube and Insights Into Its Genome Evolution and Domestication Signature.</title>
        <authorList>
            <person name="Shen L.-Y."/>
            <person name="Luo H."/>
            <person name="Wang X.-L."/>
            <person name="Wang X.-M."/>
            <person name="Qiu X.-J."/>
            <person name="Liu H."/>
            <person name="Zhou S.-S."/>
            <person name="Jia K.-H."/>
            <person name="Nie S."/>
            <person name="Bao Y.-T."/>
            <person name="Zhang R.-G."/>
            <person name="Yun Q.-Z."/>
            <person name="Chai Y.-H."/>
            <person name="Lu J.-Y."/>
            <person name="Li Y."/>
            <person name="Zhao S.-W."/>
            <person name="Mao J.-F."/>
            <person name="Jia S.-G."/>
            <person name="Mao Y.-M."/>
        </authorList>
    </citation>
    <scope>NUCLEOTIDE SEQUENCE</scope>
    <source>
        <strain evidence="2">AT0</strain>
        <tissue evidence="2">Leaf</tissue>
    </source>
</reference>
<organism evidence="2 3">
    <name type="scientific">Ziziphus jujuba var. spinosa</name>
    <dbReference type="NCBI Taxonomy" id="714518"/>
    <lineage>
        <taxon>Eukaryota</taxon>
        <taxon>Viridiplantae</taxon>
        <taxon>Streptophyta</taxon>
        <taxon>Embryophyta</taxon>
        <taxon>Tracheophyta</taxon>
        <taxon>Spermatophyta</taxon>
        <taxon>Magnoliopsida</taxon>
        <taxon>eudicotyledons</taxon>
        <taxon>Gunneridae</taxon>
        <taxon>Pentapetalae</taxon>
        <taxon>rosids</taxon>
        <taxon>fabids</taxon>
        <taxon>Rosales</taxon>
        <taxon>Rhamnaceae</taxon>
        <taxon>Paliureae</taxon>
        <taxon>Ziziphus</taxon>
    </lineage>
</organism>
<feature type="region of interest" description="Disordered" evidence="1">
    <location>
        <begin position="708"/>
        <end position="737"/>
    </location>
</feature>
<gene>
    <name evidence="2" type="ORF">FEM48_Zijuj05G0187400</name>
</gene>
<feature type="region of interest" description="Disordered" evidence="1">
    <location>
        <begin position="774"/>
        <end position="821"/>
    </location>
</feature>
<name>A0A978VGI2_ZIZJJ</name>
<comment type="caution">
    <text evidence="2">The sequence shown here is derived from an EMBL/GenBank/DDBJ whole genome shotgun (WGS) entry which is preliminary data.</text>
</comment>